<evidence type="ECO:0000313" key="3">
    <source>
        <dbReference type="EMBL" id="BCT78235.1"/>
    </source>
</evidence>
<dbReference type="CDD" id="cd05005">
    <property type="entry name" value="SIS_PHI"/>
    <property type="match status" value="1"/>
</dbReference>
<accession>A0ABM7Q0Y4</accession>
<sequence>MPLAPIQMGSQNRQKTALPAHFRPDMIDVNRKVCSWPLKAEDRNERGNTVNPTATRTTVAAGDIVRSLFLVREEIVDTAAKIDGEQVARLASYLEGPGRVFVAGAGRSGLVLRMSAMRLMHLGMNVHVAGDTTTPAIGAGDLLLVASGSGTTSGVVKAAETAAKVGARIAAFTTNPDSPLAALADALVVIPAAQKTDHGSSVSQQYAGSLFEQVLFVVTEAVFQSLWDNDATPAEELWLRHANLE</sequence>
<organism evidence="3 4">
    <name type="scientific">Sinomonas cyclohexanicum</name>
    <name type="common">Corynebacterium cyclohexanicum</name>
    <dbReference type="NCBI Taxonomy" id="322009"/>
    <lineage>
        <taxon>Bacteria</taxon>
        <taxon>Bacillati</taxon>
        <taxon>Actinomycetota</taxon>
        <taxon>Actinomycetes</taxon>
        <taxon>Micrococcales</taxon>
        <taxon>Micrococcaceae</taxon>
        <taxon>Sinomonas</taxon>
    </lineage>
</organism>
<keyword evidence="4" id="KW-1185">Reference proteome</keyword>
<evidence type="ECO:0000313" key="4">
    <source>
        <dbReference type="Proteomes" id="UP001319861"/>
    </source>
</evidence>
<dbReference type="EMBL" id="AP024525">
    <property type="protein sequence ID" value="BCT78235.1"/>
    <property type="molecule type" value="Genomic_DNA"/>
</dbReference>
<evidence type="ECO:0000256" key="1">
    <source>
        <dbReference type="ARBA" id="ARBA00009235"/>
    </source>
</evidence>
<dbReference type="PANTHER" id="PTHR43443:SF1">
    <property type="entry name" value="3-HEXULOSE-6-PHOSPHATE ISOMERASE"/>
    <property type="match status" value="1"/>
</dbReference>
<protein>
    <recommendedName>
        <fullName evidence="2">SIS domain-containing protein</fullName>
    </recommendedName>
</protein>
<proteinExistence type="inferred from homology"/>
<gene>
    <name evidence="3" type="ORF">SCMU_40770</name>
</gene>
<comment type="similarity">
    <text evidence="1">Belongs to the SIS family. PHI subfamily.</text>
</comment>
<reference evidence="3 4" key="1">
    <citation type="journal article" date="2021" name="J. Biosci. Bioeng.">
        <title>Identification and characterization of a chc gene cluster responsible for the aromatization pathway of cyclohexanecarboxylate degradation in Sinomonas cyclohexanicum ATCC 51369.</title>
        <authorList>
            <person name="Yamamoto T."/>
            <person name="Hasegawa Y."/>
            <person name="Lau P.C.K."/>
            <person name="Iwaki H."/>
        </authorList>
    </citation>
    <scope>NUCLEOTIDE SEQUENCE [LARGE SCALE GENOMIC DNA]</scope>
    <source>
        <strain evidence="3 4">ATCC 51369</strain>
    </source>
</reference>
<evidence type="ECO:0000259" key="2">
    <source>
        <dbReference type="PROSITE" id="PS51464"/>
    </source>
</evidence>
<dbReference type="PANTHER" id="PTHR43443">
    <property type="entry name" value="3-HEXULOSE-6-PHOSPHATE ISOMERASE"/>
    <property type="match status" value="1"/>
</dbReference>
<dbReference type="SUPFAM" id="SSF53697">
    <property type="entry name" value="SIS domain"/>
    <property type="match status" value="1"/>
</dbReference>
<dbReference type="NCBIfam" id="TIGR03127">
    <property type="entry name" value="RuMP_HxlB"/>
    <property type="match status" value="1"/>
</dbReference>
<dbReference type="InterPro" id="IPR001347">
    <property type="entry name" value="SIS_dom"/>
</dbReference>
<dbReference type="Pfam" id="PF01380">
    <property type="entry name" value="SIS"/>
    <property type="match status" value="1"/>
</dbReference>
<dbReference type="Gene3D" id="3.40.50.10490">
    <property type="entry name" value="Glucose-6-phosphate isomerase like protein, domain 1"/>
    <property type="match status" value="1"/>
</dbReference>
<dbReference type="InterPro" id="IPR017552">
    <property type="entry name" value="PHI/rmpB"/>
</dbReference>
<dbReference type="InterPro" id="IPR046348">
    <property type="entry name" value="SIS_dom_sf"/>
</dbReference>
<name>A0ABM7Q0Y4_SINCY</name>
<feature type="domain" description="SIS" evidence="2">
    <location>
        <begin position="90"/>
        <end position="232"/>
    </location>
</feature>
<dbReference type="Proteomes" id="UP001319861">
    <property type="component" value="Chromosome"/>
</dbReference>
<dbReference type="PROSITE" id="PS51464">
    <property type="entry name" value="SIS"/>
    <property type="match status" value="1"/>
</dbReference>